<dbReference type="Gene3D" id="2.60.120.430">
    <property type="entry name" value="Galactose-binding lectin"/>
    <property type="match status" value="1"/>
</dbReference>
<evidence type="ECO:0000313" key="1">
    <source>
        <dbReference type="EMBL" id="HGW94349.1"/>
    </source>
</evidence>
<gene>
    <name evidence="1" type="ORF">ENR47_08725</name>
</gene>
<protein>
    <submittedName>
        <fullName evidence="1">Uncharacterized protein</fullName>
    </submittedName>
</protein>
<organism evidence="1">
    <name type="scientific">Oscillatoriales cyanobacterium SpSt-402</name>
    <dbReference type="NCBI Taxonomy" id="2282168"/>
    <lineage>
        <taxon>Bacteria</taxon>
        <taxon>Bacillati</taxon>
        <taxon>Cyanobacteriota</taxon>
        <taxon>Cyanophyceae</taxon>
        <taxon>Oscillatoriophycideae</taxon>
        <taxon>Oscillatoriales</taxon>
    </lineage>
</organism>
<reference evidence="1" key="1">
    <citation type="journal article" date="2020" name="mSystems">
        <title>Genome- and Community-Level Interaction Insights into Carbon Utilization and Element Cycling Functions of Hydrothermarchaeota in Hydrothermal Sediment.</title>
        <authorList>
            <person name="Zhou Z."/>
            <person name="Liu Y."/>
            <person name="Xu W."/>
            <person name="Pan J."/>
            <person name="Luo Z.H."/>
            <person name="Li M."/>
        </authorList>
    </citation>
    <scope>NUCLEOTIDE SEQUENCE [LARGE SCALE GENOMIC DNA]</scope>
    <source>
        <strain evidence="1">SpSt-402</strain>
    </source>
</reference>
<dbReference type="EMBL" id="DSRD01000548">
    <property type="protein sequence ID" value="HGW94349.1"/>
    <property type="molecule type" value="Genomic_DNA"/>
</dbReference>
<proteinExistence type="predicted"/>
<dbReference type="AlphaFoldDB" id="A0A832H2C6"/>
<comment type="caution">
    <text evidence="1">The sequence shown here is derived from an EMBL/GenBank/DDBJ whole genome shotgun (WGS) entry which is preliminary data.</text>
</comment>
<accession>A0A832H2C6</accession>
<name>A0A832H2C6_9CYAN</name>
<sequence length="106" mass="11416">MSVNPGDRIKIQASGRVRFGFVAGSGGPKGIAFNPDYNLFFHMAHGQLMTRIRQPGMRALDGWVPVGDGGEMIAKSQGVLEFAVNDSQPGDNVGNFRIEVTIDPAR</sequence>